<dbReference type="PANTHER" id="PTHR38134">
    <property type="entry name" value="SLR1395 PROTEIN"/>
    <property type="match status" value="1"/>
</dbReference>
<accession>A0A495WA76</accession>
<sequence>MHLLVDISGHGYGHLAIAAPVVDALAARHPDWRLTLRSRLPPALLRQRIRAPFAHLAGGSDFGLVMHDTLRVDLAASAAAYRAAHADWPRAVAGEAGQLRRLGVDAVLTNVAYLPLAAAARLGLPACSFCSLNWADLFAHFFADQAWAAPIHAEILAAYRSAAAFLRVTPGMPMPALAPTAVGTVAALGRRQRLLGAGLRSVLVAPGGIAHRLPLERWPRLPGIRWLVPAAWQVEHPDALVQESFGLAFTDLLASADAVLTKPGYGTFTEAAANATPVLYLRRADWPEQDCLIEWLHEHGRALEIAPELAATGELAAPLAQLWAQPAASAAVRLEAPAIAARVAAVLLRS</sequence>
<dbReference type="PANTHER" id="PTHR38134:SF2">
    <property type="entry name" value="GALACTOKINASE"/>
    <property type="match status" value="1"/>
</dbReference>
<evidence type="ECO:0000313" key="1">
    <source>
        <dbReference type="EMBL" id="RKT58592.1"/>
    </source>
</evidence>
<proteinExistence type="predicted"/>
<keyword evidence="1" id="KW-0808">Transferase</keyword>
<dbReference type="GO" id="GO:0016740">
    <property type="term" value="F:transferase activity"/>
    <property type="evidence" value="ECO:0007669"/>
    <property type="project" value="UniProtKB-KW"/>
</dbReference>
<dbReference type="SUPFAM" id="SSF53756">
    <property type="entry name" value="UDP-Glycosyltransferase/glycogen phosphorylase"/>
    <property type="match status" value="1"/>
</dbReference>
<reference evidence="1 2" key="1">
    <citation type="submission" date="2018-10" db="EMBL/GenBank/DDBJ databases">
        <title>Genomic Encyclopedia of Type Strains, Phase IV (KMG-IV): sequencing the most valuable type-strain genomes for metagenomic binning, comparative biology and taxonomic classification.</title>
        <authorList>
            <person name="Goeker M."/>
        </authorList>
    </citation>
    <scope>NUCLEOTIDE SEQUENCE [LARGE SCALE GENOMIC DNA]</scope>
    <source>
        <strain evidence="1 2">DSM 23841</strain>
    </source>
</reference>
<dbReference type="AlphaFoldDB" id="A0A495WA76"/>
<dbReference type="OrthoDB" id="503106at2"/>
<dbReference type="Gene3D" id="3.40.50.2000">
    <property type="entry name" value="Glycogen Phosphorylase B"/>
    <property type="match status" value="1"/>
</dbReference>
<evidence type="ECO:0000313" key="2">
    <source>
        <dbReference type="Proteomes" id="UP000270626"/>
    </source>
</evidence>
<keyword evidence="2" id="KW-1185">Reference proteome</keyword>
<dbReference type="InterPro" id="IPR053205">
    <property type="entry name" value="GHMP_kinase_L-arabinokinase"/>
</dbReference>
<dbReference type="EMBL" id="RBXP01000014">
    <property type="protein sequence ID" value="RKT58592.1"/>
    <property type="molecule type" value="Genomic_DNA"/>
</dbReference>
<dbReference type="Proteomes" id="UP000270626">
    <property type="component" value="Unassembled WGS sequence"/>
</dbReference>
<protein>
    <submittedName>
        <fullName evidence="1">UDP-N-acetylglucosamine:LPS N-acetylglucosamine transferase</fullName>
    </submittedName>
</protein>
<dbReference type="RefSeq" id="WP_121457963.1">
    <property type="nucleotide sequence ID" value="NZ_RBXP01000014.1"/>
</dbReference>
<name>A0A495WA76_9RHOO</name>
<organism evidence="1 2">
    <name type="scientific">Azonexus fungiphilus</name>
    <dbReference type="NCBI Taxonomy" id="146940"/>
    <lineage>
        <taxon>Bacteria</taxon>
        <taxon>Pseudomonadati</taxon>
        <taxon>Pseudomonadota</taxon>
        <taxon>Betaproteobacteria</taxon>
        <taxon>Rhodocyclales</taxon>
        <taxon>Azonexaceae</taxon>
        <taxon>Azonexus</taxon>
    </lineage>
</organism>
<comment type="caution">
    <text evidence="1">The sequence shown here is derived from an EMBL/GenBank/DDBJ whole genome shotgun (WGS) entry which is preliminary data.</text>
</comment>
<gene>
    <name evidence="1" type="ORF">DFR40_1611</name>
</gene>